<proteinExistence type="predicted"/>
<evidence type="ECO:0000313" key="1">
    <source>
        <dbReference type="Proteomes" id="UP000790787"/>
    </source>
</evidence>
<gene>
    <name evidence="2" type="primary">LOC142173763</name>
</gene>
<reference evidence="1" key="1">
    <citation type="journal article" date="2014" name="Nat. Commun.">
        <title>The tobacco genome sequence and its comparison with those of tomato and potato.</title>
        <authorList>
            <person name="Sierro N."/>
            <person name="Battey J.N."/>
            <person name="Ouadi S."/>
            <person name="Bakaher N."/>
            <person name="Bovet L."/>
            <person name="Willig A."/>
            <person name="Goepfert S."/>
            <person name="Peitsch M.C."/>
            <person name="Ivanov N.V."/>
        </authorList>
    </citation>
    <scope>NUCLEOTIDE SEQUENCE [LARGE SCALE GENOMIC DNA]</scope>
</reference>
<dbReference type="Proteomes" id="UP000790787">
    <property type="component" value="Chromosome 19"/>
</dbReference>
<keyword evidence="1" id="KW-1185">Reference proteome</keyword>
<evidence type="ECO:0000313" key="2">
    <source>
        <dbReference type="RefSeq" id="XP_075095512.1"/>
    </source>
</evidence>
<reference evidence="2" key="2">
    <citation type="submission" date="2025-08" db="UniProtKB">
        <authorList>
            <consortium name="RefSeq"/>
        </authorList>
    </citation>
    <scope>IDENTIFICATION</scope>
    <source>
        <tissue evidence="2">Leaf</tissue>
    </source>
</reference>
<protein>
    <submittedName>
        <fullName evidence="2">Uncharacterized protein LOC142173763</fullName>
    </submittedName>
</protein>
<sequence>MLRKENKRADALAALASTLSLTDQTQVVVCQRWVVPPPNDYEEEESKVEHLASILEGLDVVGPFPKSSGRHLYILIATDYFSKWAEAVSLKEVKKENVANFIRVNIIYHFGIPRYILTDNAILPLERQIPSLRLAIQEGLTDEENARLRLEELEALDEKRLEAQQSLECYQARLSRSFNKRVRLRYFQVGDQVLLVKKPIITSRRSGGKFSAKWDGPYIVQEVYSSGAYKIVDSEGLRICPVNGKFMKRYYP</sequence>
<name>A0AC58TE51_TOBAC</name>
<accession>A0AC58TE51</accession>
<dbReference type="RefSeq" id="XP_075095512.1">
    <property type="nucleotide sequence ID" value="XM_075239411.1"/>
</dbReference>
<organism evidence="1 2">
    <name type="scientific">Nicotiana tabacum</name>
    <name type="common">Common tobacco</name>
    <dbReference type="NCBI Taxonomy" id="4097"/>
    <lineage>
        <taxon>Eukaryota</taxon>
        <taxon>Viridiplantae</taxon>
        <taxon>Streptophyta</taxon>
        <taxon>Embryophyta</taxon>
        <taxon>Tracheophyta</taxon>
        <taxon>Spermatophyta</taxon>
        <taxon>Magnoliopsida</taxon>
        <taxon>eudicotyledons</taxon>
        <taxon>Gunneridae</taxon>
        <taxon>Pentapetalae</taxon>
        <taxon>asterids</taxon>
        <taxon>lamiids</taxon>
        <taxon>Solanales</taxon>
        <taxon>Solanaceae</taxon>
        <taxon>Nicotianoideae</taxon>
        <taxon>Nicotianeae</taxon>
        <taxon>Nicotiana</taxon>
    </lineage>
</organism>